<feature type="transmembrane region" description="Helical" evidence="5">
    <location>
        <begin position="122"/>
        <end position="143"/>
    </location>
</feature>
<feature type="transmembrane region" description="Helical" evidence="5">
    <location>
        <begin position="416"/>
        <end position="438"/>
    </location>
</feature>
<dbReference type="Pfam" id="PF00361">
    <property type="entry name" value="Proton_antipo_M"/>
    <property type="match status" value="1"/>
</dbReference>
<dbReference type="AlphaFoldDB" id="A0A1G9ZM84"/>
<dbReference type="GO" id="GO:0015990">
    <property type="term" value="P:electron transport coupled proton transport"/>
    <property type="evidence" value="ECO:0007669"/>
    <property type="project" value="TreeGrafter"/>
</dbReference>
<feature type="transmembrane region" description="Helical" evidence="5">
    <location>
        <begin position="58"/>
        <end position="78"/>
    </location>
</feature>
<comment type="subcellular location">
    <subcellularLocation>
        <location evidence="1">Membrane</location>
        <topology evidence="1">Multi-pass membrane protein</topology>
    </subcellularLocation>
</comment>
<dbReference type="InterPro" id="IPR001750">
    <property type="entry name" value="ND/Mrp_TM"/>
</dbReference>
<feature type="transmembrane region" description="Helical" evidence="5">
    <location>
        <begin position="99"/>
        <end position="116"/>
    </location>
</feature>
<dbReference type="PRINTS" id="PR01434">
    <property type="entry name" value="NADHDHGNASE5"/>
</dbReference>
<dbReference type="Proteomes" id="UP000199370">
    <property type="component" value="Unassembled WGS sequence"/>
</dbReference>
<dbReference type="GO" id="GO:0008137">
    <property type="term" value="F:NADH dehydrogenase (ubiquinone) activity"/>
    <property type="evidence" value="ECO:0007669"/>
    <property type="project" value="InterPro"/>
</dbReference>
<feature type="transmembrane region" description="Helical" evidence="5">
    <location>
        <begin position="231"/>
        <end position="252"/>
    </location>
</feature>
<protein>
    <submittedName>
        <fullName evidence="8">NAD(P)H-quinone oxidoreductase subunit 5</fullName>
    </submittedName>
</protein>
<evidence type="ECO:0000256" key="4">
    <source>
        <dbReference type="ARBA" id="ARBA00023136"/>
    </source>
</evidence>
<dbReference type="InterPro" id="IPR001516">
    <property type="entry name" value="Proton_antipo_N"/>
</dbReference>
<organism evidence="8 9">
    <name type="scientific">Haloarchaeobius iranensis</name>
    <dbReference type="NCBI Taxonomy" id="996166"/>
    <lineage>
        <taxon>Archaea</taxon>
        <taxon>Methanobacteriati</taxon>
        <taxon>Methanobacteriota</taxon>
        <taxon>Stenosarchaea group</taxon>
        <taxon>Halobacteria</taxon>
        <taxon>Halobacteriales</taxon>
        <taxon>Halorubellaceae</taxon>
        <taxon>Haloarchaeobius</taxon>
    </lineage>
</organism>
<evidence type="ECO:0000256" key="3">
    <source>
        <dbReference type="ARBA" id="ARBA00022989"/>
    </source>
</evidence>
<feature type="domain" description="NADH-Ubiquinone oxidoreductase (complex I) chain 5 N-terminal" evidence="7">
    <location>
        <begin position="63"/>
        <end position="100"/>
    </location>
</feature>
<keyword evidence="2 5" id="KW-0812">Transmembrane</keyword>
<evidence type="ECO:0000256" key="5">
    <source>
        <dbReference type="SAM" id="Phobius"/>
    </source>
</evidence>
<reference evidence="8 9" key="1">
    <citation type="submission" date="2016-10" db="EMBL/GenBank/DDBJ databases">
        <authorList>
            <person name="de Groot N.N."/>
        </authorList>
    </citation>
    <scope>NUCLEOTIDE SEQUENCE [LARGE SCALE GENOMIC DNA]</scope>
    <source>
        <strain evidence="9">EB21,IBRC-M 10013,KCTC 4048</strain>
    </source>
</reference>
<evidence type="ECO:0000256" key="2">
    <source>
        <dbReference type="ARBA" id="ARBA00022692"/>
    </source>
</evidence>
<evidence type="ECO:0000259" key="7">
    <source>
        <dbReference type="Pfam" id="PF00662"/>
    </source>
</evidence>
<feature type="transmembrane region" description="Helical" evidence="5">
    <location>
        <begin position="34"/>
        <end position="52"/>
    </location>
</feature>
<dbReference type="EMBL" id="FNIA01000021">
    <property type="protein sequence ID" value="SDN22438.1"/>
    <property type="molecule type" value="Genomic_DNA"/>
</dbReference>
<feature type="transmembrane region" description="Helical" evidence="5">
    <location>
        <begin position="297"/>
        <end position="320"/>
    </location>
</feature>
<dbReference type="GO" id="GO:0016020">
    <property type="term" value="C:membrane"/>
    <property type="evidence" value="ECO:0007669"/>
    <property type="project" value="UniProtKB-SubCell"/>
</dbReference>
<dbReference type="PANTHER" id="PTHR42829">
    <property type="entry name" value="NADH-UBIQUINONE OXIDOREDUCTASE CHAIN 5"/>
    <property type="match status" value="1"/>
</dbReference>
<dbReference type="Pfam" id="PF00662">
    <property type="entry name" value="Proton_antipo_N"/>
    <property type="match status" value="1"/>
</dbReference>
<gene>
    <name evidence="8" type="ORF">SAMN05192554_12132</name>
</gene>
<evidence type="ECO:0000313" key="9">
    <source>
        <dbReference type="Proteomes" id="UP000199370"/>
    </source>
</evidence>
<feature type="transmembrane region" description="Helical" evidence="5">
    <location>
        <begin position="194"/>
        <end position="219"/>
    </location>
</feature>
<keyword evidence="3 5" id="KW-1133">Transmembrane helix</keyword>
<feature type="transmembrane region" description="Helical" evidence="5">
    <location>
        <begin position="378"/>
        <end position="396"/>
    </location>
</feature>
<feature type="transmembrane region" description="Helical" evidence="5">
    <location>
        <begin position="351"/>
        <end position="371"/>
    </location>
</feature>
<sequence>MEWTMSGHSSNQTVGALPDTAVDSPFVPVALTRVVWSLFVVSLAVLVARIRFGEVWELPGLVVIDGLTVLMWVVVAFFSGIVHSYSRRYMAGRTHKTRFFLATFGFTAVVMALVAADHVALFGFLWVAMGLLMAELIGTNEGWEQAQAAAAVARRYFIASSALLGVALAALWWATGTTTVSGIGTAADALGGPMWLLAAGALVLAAMIQSALIPFHSWLLSSMTAPTPASALMHAGFVNAGGILLTRFAPVITVDSRFMLAVVAVGAASAGGGKLLKSVQTDIKGKLGCSTVGQMGFMIMQAGLGFFGAAITHLILHGFYKAYQFLSSGERVEHASPSETTEHTLGGATSAVGFVVAVLTGLGGGAVFTVLTGKGANVDSGLLLTFFVVFTTLHAARSTVQHTSLPTLARYGAVPLVFFPAIVVYAVVYEGVSGLLAVSAATTELTLLHGIVAVAFVGIYVAIETGIHEHSQRLYVALLNATQPSSDTLLTAREDYDEY</sequence>
<name>A0A1G9ZM84_9EURY</name>
<feature type="transmembrane region" description="Helical" evidence="5">
    <location>
        <begin position="445"/>
        <end position="463"/>
    </location>
</feature>
<feature type="domain" description="NADH:quinone oxidoreductase/Mrp antiporter transmembrane" evidence="6">
    <location>
        <begin position="116"/>
        <end position="337"/>
    </location>
</feature>
<feature type="transmembrane region" description="Helical" evidence="5">
    <location>
        <begin position="155"/>
        <end position="174"/>
    </location>
</feature>
<dbReference type="STRING" id="996166.SAMN05192554_12132"/>
<keyword evidence="9" id="KW-1185">Reference proteome</keyword>
<dbReference type="GO" id="GO:0042773">
    <property type="term" value="P:ATP synthesis coupled electron transport"/>
    <property type="evidence" value="ECO:0007669"/>
    <property type="project" value="InterPro"/>
</dbReference>
<dbReference type="GO" id="GO:0003954">
    <property type="term" value="F:NADH dehydrogenase activity"/>
    <property type="evidence" value="ECO:0007669"/>
    <property type="project" value="TreeGrafter"/>
</dbReference>
<evidence type="ECO:0000313" key="8">
    <source>
        <dbReference type="EMBL" id="SDN22438.1"/>
    </source>
</evidence>
<keyword evidence="4 5" id="KW-0472">Membrane</keyword>
<proteinExistence type="predicted"/>
<dbReference type="PANTHER" id="PTHR42829:SF1">
    <property type="entry name" value="INORGANIC CARBON TRANSPORTER SUBUNIT DABB-RELATED"/>
    <property type="match status" value="1"/>
</dbReference>
<dbReference type="InterPro" id="IPR003945">
    <property type="entry name" value="NU5C-like"/>
</dbReference>
<evidence type="ECO:0000256" key="1">
    <source>
        <dbReference type="ARBA" id="ARBA00004141"/>
    </source>
</evidence>
<evidence type="ECO:0000259" key="6">
    <source>
        <dbReference type="Pfam" id="PF00361"/>
    </source>
</evidence>
<feature type="transmembrane region" description="Helical" evidence="5">
    <location>
        <begin position="258"/>
        <end position="276"/>
    </location>
</feature>
<accession>A0A1G9ZM84</accession>